<name>A0A849CE47_9NOCA</name>
<evidence type="ECO:0000313" key="2">
    <source>
        <dbReference type="Proteomes" id="UP000586827"/>
    </source>
</evidence>
<evidence type="ECO:0008006" key="3">
    <source>
        <dbReference type="Google" id="ProtNLM"/>
    </source>
</evidence>
<protein>
    <recommendedName>
        <fullName evidence="3">Recombinase family protein</fullName>
    </recommendedName>
</protein>
<comment type="caution">
    <text evidence="1">The sequence shown here is derived from an EMBL/GenBank/DDBJ whole genome shotgun (WGS) entry which is preliminary data.</text>
</comment>
<proteinExistence type="predicted"/>
<dbReference type="AlphaFoldDB" id="A0A849CE47"/>
<accession>A0A849CE47</accession>
<reference evidence="1 2" key="1">
    <citation type="submission" date="2020-05" db="EMBL/GenBank/DDBJ databases">
        <title>MicrobeNet Type strains.</title>
        <authorList>
            <person name="Nicholson A.C."/>
        </authorList>
    </citation>
    <scope>NUCLEOTIDE SEQUENCE [LARGE SCALE GENOMIC DNA]</scope>
    <source>
        <strain evidence="1 2">JCM 3224</strain>
    </source>
</reference>
<organism evidence="1 2">
    <name type="scientific">Nocardia uniformis</name>
    <dbReference type="NCBI Taxonomy" id="53432"/>
    <lineage>
        <taxon>Bacteria</taxon>
        <taxon>Bacillati</taxon>
        <taxon>Actinomycetota</taxon>
        <taxon>Actinomycetes</taxon>
        <taxon>Mycobacteriales</taxon>
        <taxon>Nocardiaceae</taxon>
        <taxon>Nocardia</taxon>
    </lineage>
</organism>
<dbReference type="EMBL" id="JABELX010000016">
    <property type="protein sequence ID" value="NNH74795.1"/>
    <property type="molecule type" value="Genomic_DNA"/>
</dbReference>
<evidence type="ECO:0000313" key="1">
    <source>
        <dbReference type="EMBL" id="NNH74795.1"/>
    </source>
</evidence>
<sequence length="109" mass="12227">MTRPRAVGYLRRDISGVRKDWDENQVRSLAAKFGYDLCKIFVFGSNTDQPLHRLRIAVERTHADAVVVPSVDHFAGGQIPTELQAVATIITVSPEQSLPRSTARWELKP</sequence>
<gene>
    <name evidence="1" type="ORF">HLB23_33935</name>
</gene>
<keyword evidence="2" id="KW-1185">Reference proteome</keyword>
<dbReference type="Proteomes" id="UP000586827">
    <property type="component" value="Unassembled WGS sequence"/>
</dbReference>